<organism evidence="3 4">
    <name type="scientific">Elasticomyces elasticus</name>
    <dbReference type="NCBI Taxonomy" id="574655"/>
    <lineage>
        <taxon>Eukaryota</taxon>
        <taxon>Fungi</taxon>
        <taxon>Dikarya</taxon>
        <taxon>Ascomycota</taxon>
        <taxon>Pezizomycotina</taxon>
        <taxon>Dothideomycetes</taxon>
        <taxon>Dothideomycetidae</taxon>
        <taxon>Mycosphaerellales</taxon>
        <taxon>Teratosphaeriaceae</taxon>
        <taxon>Elasticomyces</taxon>
    </lineage>
</organism>
<feature type="region of interest" description="Disordered" evidence="1">
    <location>
        <begin position="1"/>
        <end position="64"/>
    </location>
</feature>
<dbReference type="Proteomes" id="UP001310594">
    <property type="component" value="Unassembled WGS sequence"/>
</dbReference>
<accession>A0AAN7W3Z8</accession>
<dbReference type="EMBL" id="JAVRQU010000013">
    <property type="protein sequence ID" value="KAK5696190.1"/>
    <property type="molecule type" value="Genomic_DNA"/>
</dbReference>
<name>A0AAN7W3Z8_9PEZI</name>
<evidence type="ECO:0000313" key="3">
    <source>
        <dbReference type="EMBL" id="KAK5696190.1"/>
    </source>
</evidence>
<feature type="compositionally biased region" description="Basic residues" evidence="1">
    <location>
        <begin position="28"/>
        <end position="37"/>
    </location>
</feature>
<keyword evidence="2" id="KW-0812">Transmembrane</keyword>
<proteinExistence type="predicted"/>
<gene>
    <name evidence="3" type="ORF">LTR97_008610</name>
</gene>
<feature type="compositionally biased region" description="Basic and acidic residues" evidence="1">
    <location>
        <begin position="166"/>
        <end position="199"/>
    </location>
</feature>
<protein>
    <recommendedName>
        <fullName evidence="5">Transmembrane protein</fullName>
    </recommendedName>
</protein>
<evidence type="ECO:0000313" key="4">
    <source>
        <dbReference type="Proteomes" id="UP001310594"/>
    </source>
</evidence>
<feature type="compositionally biased region" description="Basic and acidic residues" evidence="1">
    <location>
        <begin position="94"/>
        <end position="128"/>
    </location>
</feature>
<feature type="transmembrane region" description="Helical" evidence="2">
    <location>
        <begin position="65"/>
        <end position="85"/>
    </location>
</feature>
<keyword evidence="2" id="KW-1133">Transmembrane helix</keyword>
<feature type="region of interest" description="Disordered" evidence="1">
    <location>
        <begin position="158"/>
        <end position="199"/>
    </location>
</feature>
<evidence type="ECO:0000256" key="1">
    <source>
        <dbReference type="SAM" id="MobiDB-lite"/>
    </source>
</evidence>
<reference evidence="3" key="1">
    <citation type="submission" date="2023-08" db="EMBL/GenBank/DDBJ databases">
        <title>Black Yeasts Isolated from many extreme environments.</title>
        <authorList>
            <person name="Coleine C."/>
            <person name="Stajich J.E."/>
            <person name="Selbmann L."/>
        </authorList>
    </citation>
    <scope>NUCLEOTIDE SEQUENCE</scope>
    <source>
        <strain evidence="3">CCFEE 5810</strain>
    </source>
</reference>
<comment type="caution">
    <text evidence="3">The sequence shown here is derived from an EMBL/GenBank/DDBJ whole genome shotgun (WGS) entry which is preliminary data.</text>
</comment>
<sequence length="199" mass="23784">MSRVSRHSRDNDYSSDDSTLVNESRYSQRQRPRRRRSSSFSDSADSLPRRRSQQSFPTQERDSGIGKPLLAVGFLAVFAGILHVWSRRKKEEQEREERIYRRERRERFAEAKAKRRAEEGRRERERGMRYSGGDGYDERSEVRRIGFVEGEVEEEGSRVMMIEDGYGERGGDERDHGQDERRSVRDRWYEEDRRSRRGR</sequence>
<feature type="region of interest" description="Disordered" evidence="1">
    <location>
        <begin position="94"/>
        <end position="136"/>
    </location>
</feature>
<keyword evidence="2" id="KW-0472">Membrane</keyword>
<evidence type="ECO:0008006" key="5">
    <source>
        <dbReference type="Google" id="ProtNLM"/>
    </source>
</evidence>
<dbReference type="AlphaFoldDB" id="A0AAN7W3Z8"/>
<evidence type="ECO:0000256" key="2">
    <source>
        <dbReference type="SAM" id="Phobius"/>
    </source>
</evidence>